<name>A0ABU8H454_9SPHN</name>
<protein>
    <submittedName>
        <fullName evidence="1">Uncharacterized protein</fullName>
    </submittedName>
</protein>
<sequence length="57" mass="6790">MADYDPDDKWQDEWKETIRSDGVALREKHLSNPWPHIPALPVAMRYFATELWDRGFS</sequence>
<keyword evidence="2" id="KW-1185">Reference proteome</keyword>
<evidence type="ECO:0000313" key="2">
    <source>
        <dbReference type="Proteomes" id="UP001367771"/>
    </source>
</evidence>
<gene>
    <name evidence="1" type="ORF">V8201_11910</name>
</gene>
<proteinExistence type="predicted"/>
<accession>A0ABU8H454</accession>
<comment type="caution">
    <text evidence="1">The sequence shown here is derived from an EMBL/GenBank/DDBJ whole genome shotgun (WGS) entry which is preliminary data.</text>
</comment>
<organism evidence="1 2">
    <name type="scientific">Sphingomonas kyungheensis</name>
    <dbReference type="NCBI Taxonomy" id="1069987"/>
    <lineage>
        <taxon>Bacteria</taxon>
        <taxon>Pseudomonadati</taxon>
        <taxon>Pseudomonadota</taxon>
        <taxon>Alphaproteobacteria</taxon>
        <taxon>Sphingomonadales</taxon>
        <taxon>Sphingomonadaceae</taxon>
        <taxon>Sphingomonas</taxon>
    </lineage>
</organism>
<evidence type="ECO:0000313" key="1">
    <source>
        <dbReference type="EMBL" id="MEI5687785.1"/>
    </source>
</evidence>
<reference evidence="1 2" key="1">
    <citation type="journal article" date="2013" name="Int. J. Syst. Evol. Microbiol.">
        <title>Sphingomonas kyungheensis sp. nov., a bacterium with ginsenoside-converting activity isolated from soil of a ginseng field.</title>
        <authorList>
            <person name="Son H.M."/>
            <person name="Yang J.E."/>
            <person name="Park Y."/>
            <person name="Han C.K."/>
            <person name="Kim S.G."/>
            <person name="Kook M."/>
            <person name="Yi T.H."/>
        </authorList>
    </citation>
    <scope>NUCLEOTIDE SEQUENCE [LARGE SCALE GENOMIC DNA]</scope>
    <source>
        <strain evidence="1 2">LMG 26582</strain>
    </source>
</reference>
<dbReference type="Proteomes" id="UP001367771">
    <property type="component" value="Unassembled WGS sequence"/>
</dbReference>
<dbReference type="EMBL" id="JBBBDM010000005">
    <property type="protein sequence ID" value="MEI5687785.1"/>
    <property type="molecule type" value="Genomic_DNA"/>
</dbReference>
<dbReference type="RefSeq" id="WP_336545424.1">
    <property type="nucleotide sequence ID" value="NZ_JBBBDM010000005.1"/>
</dbReference>